<keyword evidence="5" id="KW-0997">Cell inner membrane</keyword>
<evidence type="ECO:0000256" key="1">
    <source>
        <dbReference type="ARBA" id="ARBA00004533"/>
    </source>
</evidence>
<dbReference type="CDD" id="cd13553">
    <property type="entry name" value="PBP2_NrtA_CpmA_like"/>
    <property type="match status" value="1"/>
</dbReference>
<dbReference type="Gene3D" id="3.40.190.10">
    <property type="entry name" value="Periplasmic binding protein-like II"/>
    <property type="match status" value="2"/>
</dbReference>
<evidence type="ECO:0000256" key="2">
    <source>
        <dbReference type="ARBA" id="ARBA00010742"/>
    </source>
</evidence>
<reference evidence="8 9" key="1">
    <citation type="submission" date="2016-10" db="EMBL/GenBank/DDBJ databases">
        <authorList>
            <person name="de Groot N.N."/>
        </authorList>
    </citation>
    <scope>NUCLEOTIDE SEQUENCE [LARGE SCALE GENOMIC DNA]</scope>
    <source>
        <strain evidence="8 9">S137</strain>
    </source>
</reference>
<name>A0A1H0NI28_SELRU</name>
<evidence type="ECO:0000313" key="9">
    <source>
        <dbReference type="Proteomes" id="UP000182412"/>
    </source>
</evidence>
<evidence type="ECO:0000259" key="7">
    <source>
        <dbReference type="SMART" id="SM00062"/>
    </source>
</evidence>
<keyword evidence="6" id="KW-0472">Membrane</keyword>
<accession>A0A1H0NI28</accession>
<evidence type="ECO:0000256" key="3">
    <source>
        <dbReference type="ARBA" id="ARBA00022448"/>
    </source>
</evidence>
<dbReference type="SUPFAM" id="SSF53850">
    <property type="entry name" value="Periplasmic binding protein-like II"/>
    <property type="match status" value="1"/>
</dbReference>
<proteinExistence type="inferred from homology"/>
<dbReference type="InterPro" id="IPR044527">
    <property type="entry name" value="NrtA/CpmA_ABC-bd_dom"/>
</dbReference>
<protein>
    <submittedName>
        <fullName evidence="8">NitT/TauT family transport system substrate-binding protein</fullName>
    </submittedName>
</protein>
<dbReference type="PANTHER" id="PTHR30024">
    <property type="entry name" value="ALIPHATIC SULFONATES-BINDING PROTEIN-RELATED"/>
    <property type="match status" value="1"/>
</dbReference>
<dbReference type="OrthoDB" id="570524at2"/>
<evidence type="ECO:0000256" key="5">
    <source>
        <dbReference type="ARBA" id="ARBA00022519"/>
    </source>
</evidence>
<comment type="similarity">
    <text evidence="2">Belongs to the bacterial solute-binding protein SsuA/TauA family.</text>
</comment>
<dbReference type="Proteomes" id="UP000182412">
    <property type="component" value="Unassembled WGS sequence"/>
</dbReference>
<keyword evidence="4" id="KW-1003">Cell membrane</keyword>
<dbReference type="EMBL" id="FNJQ01000003">
    <property type="protein sequence ID" value="SDO92354.1"/>
    <property type="molecule type" value="Genomic_DNA"/>
</dbReference>
<organism evidence="8 9">
    <name type="scientific">Selenomonas ruminantium</name>
    <dbReference type="NCBI Taxonomy" id="971"/>
    <lineage>
        <taxon>Bacteria</taxon>
        <taxon>Bacillati</taxon>
        <taxon>Bacillota</taxon>
        <taxon>Negativicutes</taxon>
        <taxon>Selenomonadales</taxon>
        <taxon>Selenomonadaceae</taxon>
        <taxon>Selenomonas</taxon>
    </lineage>
</organism>
<evidence type="ECO:0000256" key="4">
    <source>
        <dbReference type="ARBA" id="ARBA00022475"/>
    </source>
</evidence>
<dbReference type="SMART" id="SM00062">
    <property type="entry name" value="PBPb"/>
    <property type="match status" value="1"/>
</dbReference>
<dbReference type="RefSeq" id="WP_074571293.1">
    <property type="nucleotide sequence ID" value="NZ_FNJQ01000003.1"/>
</dbReference>
<keyword evidence="3" id="KW-0813">Transport</keyword>
<evidence type="ECO:0000313" key="8">
    <source>
        <dbReference type="EMBL" id="SDO92354.1"/>
    </source>
</evidence>
<sequence length="314" mass="34287">MKKAVWILLLIVLAAAGLYSMLPAGQQGAAEGKRTVRIAYLPITHALPLFAEKELLTDDDVQIELIKYGSWPELMDALNTGKVDGASVLIELAVKAREQGIDVRAAALGHKDGNVIIGGNDIEKVEDLRGKIFAIPHKQSTHNLLLQQMLAEHGMSIQDLTVVELSPPEMPAGLAQGQIAGYCVAEPFGAKAIALGKGHILAKAEELWPDSLCCALVFNGDFVDKHHELAQQATAKYLAAGEHLTNHREDQPRIAQLYLKAKAKVVEMSLQFIRYDDLRITPEAYGELVRRMTAAGLIEKIPAYEEFVDSSLLP</sequence>
<feature type="domain" description="Solute-binding protein family 3/N-terminal" evidence="7">
    <location>
        <begin position="35"/>
        <end position="241"/>
    </location>
</feature>
<evidence type="ECO:0000256" key="6">
    <source>
        <dbReference type="ARBA" id="ARBA00023136"/>
    </source>
</evidence>
<dbReference type="PANTHER" id="PTHR30024:SF43">
    <property type="entry name" value="BLL4572 PROTEIN"/>
    <property type="match status" value="1"/>
</dbReference>
<gene>
    <name evidence="8" type="ORF">SAMN05216366_10389</name>
</gene>
<comment type="subcellular location">
    <subcellularLocation>
        <location evidence="1">Cell inner membrane</location>
    </subcellularLocation>
</comment>
<dbReference type="Pfam" id="PF13379">
    <property type="entry name" value="NMT1_2"/>
    <property type="match status" value="1"/>
</dbReference>
<dbReference type="AlphaFoldDB" id="A0A1H0NI28"/>
<dbReference type="InterPro" id="IPR001638">
    <property type="entry name" value="Solute-binding_3/MltF_N"/>
</dbReference>
<dbReference type="GO" id="GO:0005886">
    <property type="term" value="C:plasma membrane"/>
    <property type="evidence" value="ECO:0007669"/>
    <property type="project" value="UniProtKB-SubCell"/>
</dbReference>